<protein>
    <submittedName>
        <fullName evidence="2">Uncharacterized protein</fullName>
    </submittedName>
</protein>
<evidence type="ECO:0000313" key="2">
    <source>
        <dbReference type="EMBL" id="NNU42278.1"/>
    </source>
</evidence>
<evidence type="ECO:0000313" key="3">
    <source>
        <dbReference type="Proteomes" id="UP000552954"/>
    </source>
</evidence>
<dbReference type="RefSeq" id="WP_171556653.1">
    <property type="nucleotide sequence ID" value="NZ_JABFCS010000001.1"/>
</dbReference>
<gene>
    <name evidence="2" type="ORF">HK415_02580</name>
</gene>
<sequence length="214" mass="23823">MGMFDLLRGRKAETTARPRNSRPPPASTQFEASQLSPGSANSVRKDLLKVALRDMLMRNGIPQAWVSADMLRTSSPRREPGLHVRFLVRRWEPRLMLHGPALEREFTHRLMMLDPQAADWLMGFSWQFALEDASACPSLPHPGSWTAPQAAPQQAASQAPATKPGDIIEGPVTIPRSPDSVRAELEQMLSVRDEDHKRHTKGGDHFAPTRPATL</sequence>
<organism evidence="2 3">
    <name type="scientific">Ramlibacter montanisoli</name>
    <dbReference type="NCBI Taxonomy" id="2732512"/>
    <lineage>
        <taxon>Bacteria</taxon>
        <taxon>Pseudomonadati</taxon>
        <taxon>Pseudomonadota</taxon>
        <taxon>Betaproteobacteria</taxon>
        <taxon>Burkholderiales</taxon>
        <taxon>Comamonadaceae</taxon>
        <taxon>Ramlibacter</taxon>
    </lineage>
</organism>
<dbReference type="EMBL" id="JABFCS010000001">
    <property type="protein sequence ID" value="NNU42278.1"/>
    <property type="molecule type" value="Genomic_DNA"/>
</dbReference>
<proteinExistence type="predicted"/>
<dbReference type="AlphaFoldDB" id="A0A849K182"/>
<feature type="compositionally biased region" description="Basic and acidic residues" evidence="1">
    <location>
        <begin position="7"/>
        <end position="16"/>
    </location>
</feature>
<dbReference type="Proteomes" id="UP000552954">
    <property type="component" value="Unassembled WGS sequence"/>
</dbReference>
<name>A0A849K182_9BURK</name>
<reference evidence="2 3" key="2">
    <citation type="submission" date="2020-06" db="EMBL/GenBank/DDBJ databases">
        <title>Ramlibacter rhizophilus sp. nov., isolated from rhizosphere soil of national flower Mugunghwa from South Korea.</title>
        <authorList>
            <person name="Zheng-Fei Y."/>
            <person name="Huan T."/>
        </authorList>
    </citation>
    <scope>NUCLEOTIDE SEQUENCE [LARGE SCALE GENOMIC DNA]</scope>
    <source>
        <strain evidence="2 3">B156</strain>
    </source>
</reference>
<evidence type="ECO:0000256" key="1">
    <source>
        <dbReference type="SAM" id="MobiDB-lite"/>
    </source>
</evidence>
<comment type="caution">
    <text evidence="2">The sequence shown here is derived from an EMBL/GenBank/DDBJ whole genome shotgun (WGS) entry which is preliminary data.</text>
</comment>
<feature type="region of interest" description="Disordered" evidence="1">
    <location>
        <begin position="1"/>
        <end position="39"/>
    </location>
</feature>
<keyword evidence="3" id="KW-1185">Reference proteome</keyword>
<accession>A0A849K182</accession>
<feature type="compositionally biased region" description="Polar residues" evidence="1">
    <location>
        <begin position="29"/>
        <end position="39"/>
    </location>
</feature>
<reference evidence="2 3" key="1">
    <citation type="submission" date="2020-05" db="EMBL/GenBank/DDBJ databases">
        <authorList>
            <person name="Khan S.A."/>
            <person name="Jeon C.O."/>
            <person name="Chun B.H."/>
        </authorList>
    </citation>
    <scope>NUCLEOTIDE SEQUENCE [LARGE SCALE GENOMIC DNA]</scope>
    <source>
        <strain evidence="2 3">B156</strain>
    </source>
</reference>
<feature type="compositionally biased region" description="Low complexity" evidence="1">
    <location>
        <begin position="147"/>
        <end position="161"/>
    </location>
</feature>
<feature type="compositionally biased region" description="Basic and acidic residues" evidence="1">
    <location>
        <begin position="179"/>
        <end position="204"/>
    </location>
</feature>
<feature type="region of interest" description="Disordered" evidence="1">
    <location>
        <begin position="140"/>
        <end position="214"/>
    </location>
</feature>